<dbReference type="Gene3D" id="3.30.428.10">
    <property type="entry name" value="HIT-like"/>
    <property type="match status" value="1"/>
</dbReference>
<proteinExistence type="predicted"/>
<dbReference type="Pfam" id="PF01230">
    <property type="entry name" value="HIT"/>
    <property type="match status" value="1"/>
</dbReference>
<protein>
    <recommendedName>
        <fullName evidence="2">HIT domain-containing protein</fullName>
    </recommendedName>
</protein>
<dbReference type="InterPro" id="IPR036265">
    <property type="entry name" value="HIT-like_sf"/>
</dbReference>
<gene>
    <name evidence="3" type="ORF">METZ01_LOCUS240248</name>
</gene>
<evidence type="ECO:0000256" key="1">
    <source>
        <dbReference type="ARBA" id="ARBA00022741"/>
    </source>
</evidence>
<feature type="domain" description="HIT" evidence="2">
    <location>
        <begin position="25"/>
        <end position="135"/>
    </location>
</feature>
<reference evidence="3" key="1">
    <citation type="submission" date="2018-05" db="EMBL/GenBank/DDBJ databases">
        <authorList>
            <person name="Lanie J.A."/>
            <person name="Ng W.-L."/>
            <person name="Kazmierczak K.M."/>
            <person name="Andrzejewski T.M."/>
            <person name="Davidsen T.M."/>
            <person name="Wayne K.J."/>
            <person name="Tettelin H."/>
            <person name="Glass J.I."/>
            <person name="Rusch D."/>
            <person name="Podicherti R."/>
            <person name="Tsui H.-C.T."/>
            <person name="Winkler M.E."/>
        </authorList>
    </citation>
    <scope>NUCLEOTIDE SEQUENCE</scope>
</reference>
<accession>A0A382HJ70</accession>
<dbReference type="EMBL" id="UINC01061623">
    <property type="protein sequence ID" value="SVB87394.1"/>
    <property type="molecule type" value="Genomic_DNA"/>
</dbReference>
<dbReference type="GO" id="GO:0003824">
    <property type="term" value="F:catalytic activity"/>
    <property type="evidence" value="ECO:0007669"/>
    <property type="project" value="InterPro"/>
</dbReference>
<dbReference type="PANTHER" id="PTHR42997:SF1">
    <property type="entry name" value="AP-4-A PHOSPHORYLASE"/>
    <property type="match status" value="1"/>
</dbReference>
<dbReference type="PANTHER" id="PTHR42997">
    <property type="entry name" value="HIT FAMILY HYDROLASE"/>
    <property type="match status" value="1"/>
</dbReference>
<dbReference type="InterPro" id="IPR052908">
    <property type="entry name" value="AP-4-A_phosphorylase"/>
</dbReference>
<dbReference type="InterPro" id="IPR039383">
    <property type="entry name" value="FHIT"/>
</dbReference>
<dbReference type="GO" id="GO:0000166">
    <property type="term" value="F:nucleotide binding"/>
    <property type="evidence" value="ECO:0007669"/>
    <property type="project" value="UniProtKB-KW"/>
</dbReference>
<dbReference type="SUPFAM" id="SSF54197">
    <property type="entry name" value="HIT-like"/>
    <property type="match status" value="1"/>
</dbReference>
<evidence type="ECO:0000313" key="3">
    <source>
        <dbReference type="EMBL" id="SVB87394.1"/>
    </source>
</evidence>
<dbReference type="InterPro" id="IPR011146">
    <property type="entry name" value="HIT-like"/>
</dbReference>
<dbReference type="CDD" id="cd01275">
    <property type="entry name" value="FHIT"/>
    <property type="match status" value="1"/>
</dbReference>
<organism evidence="3">
    <name type="scientific">marine metagenome</name>
    <dbReference type="NCBI Taxonomy" id="408172"/>
    <lineage>
        <taxon>unclassified sequences</taxon>
        <taxon>metagenomes</taxon>
        <taxon>ecological metagenomes</taxon>
    </lineage>
</organism>
<name>A0A382HJ70_9ZZZZ</name>
<dbReference type="AlphaFoldDB" id="A0A382HJ70"/>
<sequence length="162" mass="18052">METLHAPWRIEYILGPKKLSSDASLFTQIAQSQDDESNYVINRTQHGFAVLNTYPYNCGHVLIIPYKQIADLDDLSEEENLDLIKLLQKTKRAIQSTMHPDGFNIGLNLGSAAGAGIAEHLHWHIIPRWNGDTNFMPAIGQTSVLPEALSETATKLRAAMLE</sequence>
<evidence type="ECO:0000259" key="2">
    <source>
        <dbReference type="PROSITE" id="PS51084"/>
    </source>
</evidence>
<dbReference type="PROSITE" id="PS51084">
    <property type="entry name" value="HIT_2"/>
    <property type="match status" value="1"/>
</dbReference>
<keyword evidence="1" id="KW-0547">Nucleotide-binding</keyword>